<evidence type="ECO:0000313" key="2">
    <source>
        <dbReference type="Proteomes" id="UP000031668"/>
    </source>
</evidence>
<proteinExistence type="predicted"/>
<sequence>MAASANQELWIVGRIEETGQIFLDFTTRTNRQTPDDISRRNSWAGYIGLKRYKYAHKVVDYDGKFVNDTGVTTNCIEATSGAPKRLFEHIRNKQRDMVFGYLAEFLFRKKFNMAVFKNTVKEIRNIYKPHREF</sequence>
<comment type="caution">
    <text evidence="1">The sequence shown here is derived from an EMBL/GenBank/DDBJ whole genome shotgun (WGS) entry which is preliminary data.</text>
</comment>
<dbReference type="Proteomes" id="UP000031668">
    <property type="component" value="Unassembled WGS sequence"/>
</dbReference>
<dbReference type="AlphaFoldDB" id="A0A0C2MW68"/>
<evidence type="ECO:0000313" key="1">
    <source>
        <dbReference type="EMBL" id="KII68415.1"/>
    </source>
</evidence>
<accession>A0A0C2MW68</accession>
<organism evidence="1 2">
    <name type="scientific">Thelohanellus kitauei</name>
    <name type="common">Myxosporean</name>
    <dbReference type="NCBI Taxonomy" id="669202"/>
    <lineage>
        <taxon>Eukaryota</taxon>
        <taxon>Metazoa</taxon>
        <taxon>Cnidaria</taxon>
        <taxon>Myxozoa</taxon>
        <taxon>Myxosporea</taxon>
        <taxon>Bivalvulida</taxon>
        <taxon>Platysporina</taxon>
        <taxon>Myxobolidae</taxon>
        <taxon>Thelohanellus</taxon>
    </lineage>
</organism>
<keyword evidence="2" id="KW-1185">Reference proteome</keyword>
<name>A0A0C2MW68_THEKT</name>
<reference evidence="1 2" key="1">
    <citation type="journal article" date="2014" name="Genome Biol. Evol.">
        <title>The genome of the myxosporean Thelohanellus kitauei shows adaptations to nutrient acquisition within its fish host.</title>
        <authorList>
            <person name="Yang Y."/>
            <person name="Xiong J."/>
            <person name="Zhou Z."/>
            <person name="Huo F."/>
            <person name="Miao W."/>
            <person name="Ran C."/>
            <person name="Liu Y."/>
            <person name="Zhang J."/>
            <person name="Feng J."/>
            <person name="Wang M."/>
            <person name="Wang M."/>
            <person name="Wang L."/>
            <person name="Yao B."/>
        </authorList>
    </citation>
    <scope>NUCLEOTIDE SEQUENCE [LARGE SCALE GENOMIC DNA]</scope>
    <source>
        <strain evidence="1">Wuqing</strain>
    </source>
</reference>
<dbReference type="EMBL" id="JWZT01002859">
    <property type="protein sequence ID" value="KII68415.1"/>
    <property type="molecule type" value="Genomic_DNA"/>
</dbReference>
<protein>
    <submittedName>
        <fullName evidence="1">Uncharacterized protein</fullName>
    </submittedName>
</protein>
<gene>
    <name evidence="1" type="ORF">RF11_02116</name>
</gene>